<organism evidence="3 4">
    <name type="scientific">Kineothrix sedimenti</name>
    <dbReference type="NCBI Taxonomy" id="3123317"/>
    <lineage>
        <taxon>Bacteria</taxon>
        <taxon>Bacillati</taxon>
        <taxon>Bacillota</taxon>
        <taxon>Clostridia</taxon>
        <taxon>Lachnospirales</taxon>
        <taxon>Lachnospiraceae</taxon>
        <taxon>Kineothrix</taxon>
    </lineage>
</organism>
<name>A0ABZ3EVY0_9FIRM</name>
<dbReference type="InterPro" id="IPR001296">
    <property type="entry name" value="Glyco_trans_1"/>
</dbReference>
<keyword evidence="3" id="KW-0328">Glycosyltransferase</keyword>
<sequence length="376" mass="43095">MRYEVLEKRKIAFHLNCLEQGGAERVVSNLANQFAKEGYEVLIATQWYGENEFQIDERIRRVHVGLNMEDEKRSRAIQFFLRIFHLRAFMKKERPDVLIAFAQRANYRALMASFFMRVPIIISIRTDPVGHYDAVSDKLQIPLLFPRAAGCVFQTEGQREFFAPYLQKNSRIILNPLHDKYIGVPKPTNRTKEVVQSGRLVDFKNQPMLLRAFIQVHKKHPDYMLKIYGPDSFDGTKEILESIIEENHAGDYIKLMGGSDSLEKDLNDAALYAFSSDWEGLPNALLEAMALGLPIVATDCPCGGPRTVMEDGVNGLLIEIKDQKALEEGMNKLIENPEYAEELGDNARRICEIANSKAIFEQWQDYIDEICSKNKR</sequence>
<dbReference type="PANTHER" id="PTHR12526:SF638">
    <property type="entry name" value="SPORE COAT PROTEIN SA"/>
    <property type="match status" value="1"/>
</dbReference>
<proteinExistence type="predicted"/>
<dbReference type="EC" id="2.4.-.-" evidence="3"/>
<keyword evidence="4" id="KW-1185">Reference proteome</keyword>
<evidence type="ECO:0000313" key="4">
    <source>
        <dbReference type="Proteomes" id="UP001451571"/>
    </source>
</evidence>
<feature type="domain" description="Glycosyltransferase subfamily 4-like N-terminal" evidence="2">
    <location>
        <begin position="21"/>
        <end position="128"/>
    </location>
</feature>
<dbReference type="GO" id="GO:0016757">
    <property type="term" value="F:glycosyltransferase activity"/>
    <property type="evidence" value="ECO:0007669"/>
    <property type="project" value="UniProtKB-KW"/>
</dbReference>
<dbReference type="Proteomes" id="UP001451571">
    <property type="component" value="Chromosome"/>
</dbReference>
<evidence type="ECO:0000259" key="2">
    <source>
        <dbReference type="Pfam" id="PF13439"/>
    </source>
</evidence>
<accession>A0ABZ3EVY0</accession>
<dbReference type="SUPFAM" id="SSF53756">
    <property type="entry name" value="UDP-Glycosyltransferase/glycogen phosphorylase"/>
    <property type="match status" value="1"/>
</dbReference>
<keyword evidence="3" id="KW-0808">Transferase</keyword>
<reference evidence="3 4" key="1">
    <citation type="submission" date="2024-02" db="EMBL/GenBank/DDBJ databases">
        <title>Bacterial strain from lacustrine sediment.</title>
        <authorList>
            <person name="Petit C."/>
            <person name="Fadhlaoui K."/>
        </authorList>
    </citation>
    <scope>NUCLEOTIDE SEQUENCE [LARGE SCALE GENOMIC DNA]</scope>
    <source>
        <strain evidence="3 4">IPX-CK</strain>
    </source>
</reference>
<dbReference type="PANTHER" id="PTHR12526">
    <property type="entry name" value="GLYCOSYLTRANSFERASE"/>
    <property type="match status" value="1"/>
</dbReference>
<evidence type="ECO:0000313" key="3">
    <source>
        <dbReference type="EMBL" id="XAH73513.1"/>
    </source>
</evidence>
<feature type="domain" description="Glycosyl transferase family 1" evidence="1">
    <location>
        <begin position="189"/>
        <end position="349"/>
    </location>
</feature>
<dbReference type="Gene3D" id="3.40.50.2000">
    <property type="entry name" value="Glycogen Phosphorylase B"/>
    <property type="match status" value="2"/>
</dbReference>
<dbReference type="Pfam" id="PF13439">
    <property type="entry name" value="Glyco_transf_4"/>
    <property type="match status" value="1"/>
</dbReference>
<gene>
    <name evidence="3" type="ORF">V6984_18725</name>
</gene>
<protein>
    <submittedName>
        <fullName evidence="3">Glycosyltransferase</fullName>
        <ecNumber evidence="3">2.4.-.-</ecNumber>
    </submittedName>
</protein>
<dbReference type="Pfam" id="PF00534">
    <property type="entry name" value="Glycos_transf_1"/>
    <property type="match status" value="1"/>
</dbReference>
<dbReference type="EMBL" id="CP146256">
    <property type="protein sequence ID" value="XAH73513.1"/>
    <property type="molecule type" value="Genomic_DNA"/>
</dbReference>
<dbReference type="RefSeq" id="WP_342757117.1">
    <property type="nucleotide sequence ID" value="NZ_CP146256.1"/>
</dbReference>
<dbReference type="InterPro" id="IPR028098">
    <property type="entry name" value="Glyco_trans_4-like_N"/>
</dbReference>
<evidence type="ECO:0000259" key="1">
    <source>
        <dbReference type="Pfam" id="PF00534"/>
    </source>
</evidence>